<organism evidence="2">
    <name type="scientific">marine metagenome</name>
    <dbReference type="NCBI Taxonomy" id="408172"/>
    <lineage>
        <taxon>unclassified sequences</taxon>
        <taxon>metagenomes</taxon>
        <taxon>ecological metagenomes</taxon>
    </lineage>
</organism>
<accession>A0A382VT25</accession>
<evidence type="ECO:0000313" key="2">
    <source>
        <dbReference type="EMBL" id="SVD49574.1"/>
    </source>
</evidence>
<dbReference type="PANTHER" id="PTHR43000">
    <property type="entry name" value="DTDP-D-GLUCOSE 4,6-DEHYDRATASE-RELATED"/>
    <property type="match status" value="1"/>
</dbReference>
<dbReference type="SUPFAM" id="SSF51735">
    <property type="entry name" value="NAD(P)-binding Rossmann-fold domains"/>
    <property type="match status" value="1"/>
</dbReference>
<dbReference type="Gene3D" id="3.40.50.720">
    <property type="entry name" value="NAD(P)-binding Rossmann-like Domain"/>
    <property type="match status" value="1"/>
</dbReference>
<dbReference type="InterPro" id="IPR016040">
    <property type="entry name" value="NAD(P)-bd_dom"/>
</dbReference>
<dbReference type="AlphaFoldDB" id="A0A382VT25"/>
<dbReference type="Gene3D" id="3.90.25.10">
    <property type="entry name" value="UDP-galactose 4-epimerase, domain 1"/>
    <property type="match status" value="1"/>
</dbReference>
<proteinExistence type="predicted"/>
<evidence type="ECO:0000259" key="1">
    <source>
        <dbReference type="Pfam" id="PF16363"/>
    </source>
</evidence>
<dbReference type="InterPro" id="IPR036291">
    <property type="entry name" value="NAD(P)-bd_dom_sf"/>
</dbReference>
<protein>
    <recommendedName>
        <fullName evidence="1">NAD(P)-binding domain-containing protein</fullName>
    </recommendedName>
</protein>
<feature type="domain" description="NAD(P)-binding" evidence="1">
    <location>
        <begin position="2"/>
        <end position="132"/>
    </location>
</feature>
<sequence>MKFIQTNIIGTSILLQESLQYYNSLTSSKKSFFRFHHISTDEVFGSLEKTGFFNEDTCYDPSSPYSASKASSDHLVRAWHRTFGLPVLISNCSNNYGPFQFPEKLIPLMILNCMEEKSLPVYGTGENIRDWL</sequence>
<dbReference type="Pfam" id="PF16363">
    <property type="entry name" value="GDP_Man_Dehyd"/>
    <property type="match status" value="1"/>
</dbReference>
<dbReference type="EMBL" id="UINC01154342">
    <property type="protein sequence ID" value="SVD49574.1"/>
    <property type="molecule type" value="Genomic_DNA"/>
</dbReference>
<gene>
    <name evidence="2" type="ORF">METZ01_LOCUS402428</name>
</gene>
<name>A0A382VT25_9ZZZZ</name>
<reference evidence="2" key="1">
    <citation type="submission" date="2018-05" db="EMBL/GenBank/DDBJ databases">
        <authorList>
            <person name="Lanie J.A."/>
            <person name="Ng W.-L."/>
            <person name="Kazmierczak K.M."/>
            <person name="Andrzejewski T.M."/>
            <person name="Davidsen T.M."/>
            <person name="Wayne K.J."/>
            <person name="Tettelin H."/>
            <person name="Glass J.I."/>
            <person name="Rusch D."/>
            <person name="Podicherti R."/>
            <person name="Tsui H.-C.T."/>
            <person name="Winkler M.E."/>
        </authorList>
    </citation>
    <scope>NUCLEOTIDE SEQUENCE</scope>
</reference>
<feature type="non-terminal residue" evidence="2">
    <location>
        <position position="132"/>
    </location>
</feature>